<evidence type="ECO:0008006" key="3">
    <source>
        <dbReference type="Google" id="ProtNLM"/>
    </source>
</evidence>
<dbReference type="AlphaFoldDB" id="A0AAD7UXY7"/>
<accession>A0AAD7UXY7</accession>
<dbReference type="Pfam" id="PF13489">
    <property type="entry name" value="Methyltransf_23"/>
    <property type="match status" value="1"/>
</dbReference>
<dbReference type="Gene3D" id="3.40.250.10">
    <property type="entry name" value="Rhodanese-like domain"/>
    <property type="match status" value="1"/>
</dbReference>
<dbReference type="InterPro" id="IPR036873">
    <property type="entry name" value="Rhodanese-like_dom_sf"/>
</dbReference>
<dbReference type="PANTHER" id="PTHR43861">
    <property type="entry name" value="TRANS-ACONITATE 2-METHYLTRANSFERASE-RELATED"/>
    <property type="match status" value="1"/>
</dbReference>
<evidence type="ECO:0000313" key="2">
    <source>
        <dbReference type="Proteomes" id="UP001234581"/>
    </source>
</evidence>
<dbReference type="InterPro" id="IPR029063">
    <property type="entry name" value="SAM-dependent_MTases_sf"/>
</dbReference>
<dbReference type="EMBL" id="JARTCD010000054">
    <property type="protein sequence ID" value="KAJ8654976.1"/>
    <property type="molecule type" value="Genomic_DNA"/>
</dbReference>
<dbReference type="CDD" id="cd02440">
    <property type="entry name" value="AdoMet_MTases"/>
    <property type="match status" value="1"/>
</dbReference>
<name>A0AAD7UXY7_9FUNG</name>
<gene>
    <name evidence="1" type="ORF">O0I10_009372</name>
</gene>
<evidence type="ECO:0000313" key="1">
    <source>
        <dbReference type="EMBL" id="KAJ8654976.1"/>
    </source>
</evidence>
<keyword evidence="2" id="KW-1185">Reference proteome</keyword>
<comment type="caution">
    <text evidence="1">The sequence shown here is derived from an EMBL/GenBank/DDBJ whole genome shotgun (WGS) entry which is preliminary data.</text>
</comment>
<sequence length="326" mass="36864">MQAKAVLARWKQSPTRLCLDLRPAAAYQTRHLVPSTNIPWQQITQRCAELPPKNVPFAIVEPAHFRGECVPWLEERGWQCPWVFCDDDEELWTADTTMVEHGPPSQRWLLFQPCPFLARHIDLIESRLNDDGKKTCLDIGCGSGRDVAWLMASKGWHVYALDSSNGAVERTQALAEHMGVKDHLVKTMQAKVMADGGWKSFDETKGGEAMSLSKEQQYSPGMPADLFFRDKLGCNQFDMVVTIRFLVRSLLPQLPNLLKPGGMLVISHFVDDGVHEYDQPRKSHRLQLGELAELYGQRKDLEILVDVIEEIEDGRPVNSIIVSTTC</sequence>
<dbReference type="Gene3D" id="3.40.50.150">
    <property type="entry name" value="Vaccinia Virus protein VP39"/>
    <property type="match status" value="1"/>
</dbReference>
<dbReference type="RefSeq" id="XP_058339889.1">
    <property type="nucleotide sequence ID" value="XM_058489364.1"/>
</dbReference>
<proteinExistence type="predicted"/>
<dbReference type="SUPFAM" id="SSF52821">
    <property type="entry name" value="Rhodanese/Cell cycle control phosphatase"/>
    <property type="match status" value="1"/>
</dbReference>
<dbReference type="SUPFAM" id="SSF53335">
    <property type="entry name" value="S-adenosyl-L-methionine-dependent methyltransferases"/>
    <property type="match status" value="1"/>
</dbReference>
<reference evidence="1 2" key="1">
    <citation type="submission" date="2023-03" db="EMBL/GenBank/DDBJ databases">
        <title>Genome sequence of Lichtheimia ornata CBS 291.66.</title>
        <authorList>
            <person name="Mohabir J.T."/>
            <person name="Shea T.P."/>
            <person name="Kurbessoian T."/>
            <person name="Berby B."/>
            <person name="Fontaine J."/>
            <person name="Livny J."/>
            <person name="Gnirke A."/>
            <person name="Stajich J.E."/>
            <person name="Cuomo C.A."/>
        </authorList>
    </citation>
    <scope>NUCLEOTIDE SEQUENCE [LARGE SCALE GENOMIC DNA]</scope>
    <source>
        <strain evidence="1">CBS 291.66</strain>
    </source>
</reference>
<protein>
    <recommendedName>
        <fullName evidence="3">Rhodanese domain-containing protein</fullName>
    </recommendedName>
</protein>
<dbReference type="Proteomes" id="UP001234581">
    <property type="component" value="Unassembled WGS sequence"/>
</dbReference>
<organism evidence="1 2">
    <name type="scientific">Lichtheimia ornata</name>
    <dbReference type="NCBI Taxonomy" id="688661"/>
    <lineage>
        <taxon>Eukaryota</taxon>
        <taxon>Fungi</taxon>
        <taxon>Fungi incertae sedis</taxon>
        <taxon>Mucoromycota</taxon>
        <taxon>Mucoromycotina</taxon>
        <taxon>Mucoromycetes</taxon>
        <taxon>Mucorales</taxon>
        <taxon>Lichtheimiaceae</taxon>
        <taxon>Lichtheimia</taxon>
    </lineage>
</organism>
<dbReference type="GeneID" id="83216778"/>